<dbReference type="AlphaFoldDB" id="A0ABD3QKV3"/>
<accession>A0ABD3QKV3</accession>
<dbReference type="Proteomes" id="UP001530315">
    <property type="component" value="Unassembled WGS sequence"/>
</dbReference>
<dbReference type="InterPro" id="IPR030392">
    <property type="entry name" value="S74_ICA"/>
</dbReference>
<dbReference type="PROSITE" id="PS51688">
    <property type="entry name" value="ICA"/>
    <property type="match status" value="1"/>
</dbReference>
<name>A0ABD3QKV3_9STRA</name>
<gene>
    <name evidence="2" type="ORF">ACHAW5_009307</name>
</gene>
<evidence type="ECO:0000313" key="3">
    <source>
        <dbReference type="Proteomes" id="UP001530315"/>
    </source>
</evidence>
<organism evidence="2 3">
    <name type="scientific">Stephanodiscus triporus</name>
    <dbReference type="NCBI Taxonomy" id="2934178"/>
    <lineage>
        <taxon>Eukaryota</taxon>
        <taxon>Sar</taxon>
        <taxon>Stramenopiles</taxon>
        <taxon>Ochrophyta</taxon>
        <taxon>Bacillariophyta</taxon>
        <taxon>Coscinodiscophyceae</taxon>
        <taxon>Thalassiosirophycidae</taxon>
        <taxon>Stephanodiscales</taxon>
        <taxon>Stephanodiscaceae</taxon>
        <taxon>Stephanodiscus</taxon>
    </lineage>
</organism>
<dbReference type="EMBL" id="JALLAZ020000210">
    <property type="protein sequence ID" value="KAL3800737.1"/>
    <property type="molecule type" value="Genomic_DNA"/>
</dbReference>
<evidence type="ECO:0000259" key="1">
    <source>
        <dbReference type="PROSITE" id="PS51688"/>
    </source>
</evidence>
<keyword evidence="3" id="KW-1185">Reference proteome</keyword>
<evidence type="ECO:0000313" key="2">
    <source>
        <dbReference type="EMBL" id="KAL3800737.1"/>
    </source>
</evidence>
<sequence>MLFVHSPPSPSITADKGQIVFVSSSGELESDPSLTFDENGKTIKIDRLIANSFYGDGLDFRGREIRNAHLVDSSIEGLKHLTVESLALMQPRDSINKQGHGFAIIDGNGMVETTRHVRWDESARELKLPSLSSFAKAGLEIRSDVDFTAHELKNVNIEANTTLTSLIFKDGLIQNSVLHNVTATGLSLGDVTLDSLSVSKFDSTSNVGCLVVVGEGGTIELSPNLKQEKNGAFFVNSEVVITKSMDLTGQDIKNANFRSGSIDGNIDVSVNHIKARGISLTEIQEDKTVTSDALAVLGLDGRMKLGPITIDNSGSLGDIRVHGTIDFDQPLTSGHVNKESQGKIKGANIVGGTIDKLERLIVMGETELGLGLQVTGESYMDGSLTVSGSVLGSGPYIDISDKRFKRNIVRMEGGEILEKISRLEGVSYELDRSRMKAQRRLGRGGDNNGDLNGREYGFIAQDVEKIFPELVYTDEDDFKGLQYARFAPIFAEGLKRLTEEVRALQEDNNYMKGLCAQLRKEMDV</sequence>
<reference evidence="2 3" key="1">
    <citation type="submission" date="2024-10" db="EMBL/GenBank/DDBJ databases">
        <title>Updated reference genomes for cyclostephanoid diatoms.</title>
        <authorList>
            <person name="Roberts W.R."/>
            <person name="Alverson A.J."/>
        </authorList>
    </citation>
    <scope>NUCLEOTIDE SEQUENCE [LARGE SCALE GENOMIC DNA]</scope>
    <source>
        <strain evidence="2 3">AJA276-08</strain>
    </source>
</reference>
<comment type="caution">
    <text evidence="2">The sequence shown here is derived from an EMBL/GenBank/DDBJ whole genome shotgun (WGS) entry which is preliminary data.</text>
</comment>
<proteinExistence type="predicted"/>
<protein>
    <recommendedName>
        <fullName evidence="1">Peptidase S74 domain-containing protein</fullName>
    </recommendedName>
</protein>
<dbReference type="Pfam" id="PF13884">
    <property type="entry name" value="Peptidase_S74"/>
    <property type="match status" value="1"/>
</dbReference>
<feature type="domain" description="Peptidase S74" evidence="1">
    <location>
        <begin position="400"/>
        <end position="508"/>
    </location>
</feature>